<accession>A0A8J3S8S2</accession>
<dbReference type="EMBL" id="BOOI01000093">
    <property type="protein sequence ID" value="GIH88889.1"/>
    <property type="molecule type" value="Genomic_DNA"/>
</dbReference>
<dbReference type="Gene3D" id="1.25.40.10">
    <property type="entry name" value="Tetratricopeptide repeat domain"/>
    <property type="match status" value="1"/>
</dbReference>
<dbReference type="SUPFAM" id="SSF48452">
    <property type="entry name" value="TPR-like"/>
    <property type="match status" value="2"/>
</dbReference>
<proteinExistence type="predicted"/>
<dbReference type="SMART" id="SM00530">
    <property type="entry name" value="HTH_XRE"/>
    <property type="match status" value="1"/>
</dbReference>
<dbReference type="SUPFAM" id="SSF47413">
    <property type="entry name" value="lambda repressor-like DNA-binding domains"/>
    <property type="match status" value="1"/>
</dbReference>
<dbReference type="Pfam" id="PF01381">
    <property type="entry name" value="HTH_3"/>
    <property type="match status" value="1"/>
</dbReference>
<dbReference type="Gene3D" id="1.10.260.40">
    <property type="entry name" value="lambda repressor-like DNA-binding domains"/>
    <property type="match status" value="1"/>
</dbReference>
<dbReference type="PROSITE" id="PS50943">
    <property type="entry name" value="HTH_CROC1"/>
    <property type="match status" value="1"/>
</dbReference>
<dbReference type="AlphaFoldDB" id="A0A8J3S8S2"/>
<sequence length="423" mass="45473">MISGSDAQSIGARIRDKRRERGLQQGQLAHPELSDSYISLLEAGKRQASPEVLELLAAKLGCSVLELTHGISPTQVHEIETALVAARLLLEEGKAALARDGYARLLEHPALAGLADQRRAAELGLALAAEAEGDLETAIATLMRMDEHDVDAAVALARCLMRRGDFSRAVQVAEAVVDGPAAPSWNERRVALGAMLLSVYRERGDLLRARSWAEQLQQAAVQAGTVQAQMSACWGQAVVALEAACDEEAVALVERALALCPPMAEAPVRARAVAAHAEVLLVVRPDQAVQCRARLLIMQEELRWFDAPLQQAELAYLLARTELLGGRASEAAEQLDAIAPRAETLPPPLRVGYHLLAGQVMAALNQPEHARRAIDRARQYLDGEPATRSSAQGWSIAAQVLEDLGQQADSVAAWQRALECAGL</sequence>
<comment type="caution">
    <text evidence="2">The sequence shown here is derived from an EMBL/GenBank/DDBJ whole genome shotgun (WGS) entry which is preliminary data.</text>
</comment>
<organism evidence="2 3">
    <name type="scientific">Planobispora rosea</name>
    <dbReference type="NCBI Taxonomy" id="35762"/>
    <lineage>
        <taxon>Bacteria</taxon>
        <taxon>Bacillati</taxon>
        <taxon>Actinomycetota</taxon>
        <taxon>Actinomycetes</taxon>
        <taxon>Streptosporangiales</taxon>
        <taxon>Streptosporangiaceae</taxon>
        <taxon>Planobispora</taxon>
    </lineage>
</organism>
<name>A0A8J3S8S2_PLARO</name>
<feature type="domain" description="HTH cro/C1-type" evidence="1">
    <location>
        <begin position="14"/>
        <end position="67"/>
    </location>
</feature>
<dbReference type="RefSeq" id="WP_189243962.1">
    <property type="nucleotide sequence ID" value="NZ_BMQP01000060.1"/>
</dbReference>
<dbReference type="Proteomes" id="UP000655044">
    <property type="component" value="Unassembled WGS sequence"/>
</dbReference>
<reference evidence="2" key="1">
    <citation type="submission" date="2021-01" db="EMBL/GenBank/DDBJ databases">
        <title>Whole genome shotgun sequence of Planobispora rosea NBRC 15558.</title>
        <authorList>
            <person name="Komaki H."/>
            <person name="Tamura T."/>
        </authorList>
    </citation>
    <scope>NUCLEOTIDE SEQUENCE</scope>
    <source>
        <strain evidence="2">NBRC 15558</strain>
    </source>
</reference>
<dbReference type="GO" id="GO:0003677">
    <property type="term" value="F:DNA binding"/>
    <property type="evidence" value="ECO:0007669"/>
    <property type="project" value="InterPro"/>
</dbReference>
<evidence type="ECO:0000259" key="1">
    <source>
        <dbReference type="PROSITE" id="PS50943"/>
    </source>
</evidence>
<evidence type="ECO:0000313" key="3">
    <source>
        <dbReference type="Proteomes" id="UP000655044"/>
    </source>
</evidence>
<evidence type="ECO:0000313" key="2">
    <source>
        <dbReference type="EMBL" id="GIH88889.1"/>
    </source>
</evidence>
<keyword evidence="3" id="KW-1185">Reference proteome</keyword>
<dbReference type="Pfam" id="PF14559">
    <property type="entry name" value="TPR_19"/>
    <property type="match status" value="1"/>
</dbReference>
<dbReference type="InterPro" id="IPR001387">
    <property type="entry name" value="Cro/C1-type_HTH"/>
</dbReference>
<dbReference type="InterPro" id="IPR011990">
    <property type="entry name" value="TPR-like_helical_dom_sf"/>
</dbReference>
<protein>
    <recommendedName>
        <fullName evidence="1">HTH cro/C1-type domain-containing protein</fullName>
    </recommendedName>
</protein>
<dbReference type="CDD" id="cd00093">
    <property type="entry name" value="HTH_XRE"/>
    <property type="match status" value="1"/>
</dbReference>
<gene>
    <name evidence="2" type="ORF">Pro02_72970</name>
</gene>
<dbReference type="InterPro" id="IPR010982">
    <property type="entry name" value="Lambda_DNA-bd_dom_sf"/>
</dbReference>